<evidence type="ECO:0000259" key="6">
    <source>
        <dbReference type="PROSITE" id="PS50280"/>
    </source>
</evidence>
<dbReference type="InterPro" id="IPR050869">
    <property type="entry name" value="H3K4_H4K5_MeTrfase"/>
</dbReference>
<sequence>MVSIPAGLEIRGDRSPPGVTPARRGRGLFATRSYAPGEEIAVFGKPLIVLPSGPDATKTCNNCLDARRAGSIKKCQGCQAVAYCSKECQRAHWKRVHKFECRPLKNAFESAARQAAATPGGYVQPLPAPVRALMLVILQWVDSADIRATVEALEGNVPAFISNRDLWDDFKLQAAAACQFTGWLGEDQIRTAVEIMCRIHTNTFDRRDHNLTQSGIFLDATLAMANHSCLPNAVVGFFGPKTWLRATEPIRAGDEITVSYIDYTKPRTVRQRGLVHYNFTCTCRRCTENLDVYQVCQQSPVLPLNNRFTVVPHLDLLRNPPILREAEGHLITPEQIEAMYTESGVEAIDESDVSYTEEDPYFGKRLPQMRRLYRVCKPLIDAKRWADEPVAHLMHLAFMHFLELRNYCHALAFLIFICQHIDPYRYPAPFDMRRVRNLNSVVTMLPQVLKVVFPDVDGLDDSGRSDPARNVSPILRDKLNGLVDSATTEALLRIVLEQGPKGHSHQWPPLDDARDFLHQVENMDNREIISGMANAQQKASGAPAATRVNTPSNFQPDLGATTEAVQRWFADPMSPSGVRYFDERVLKRLDAVSAVAIALLESVLSSR</sequence>
<dbReference type="Gene3D" id="6.10.140.2220">
    <property type="match status" value="1"/>
</dbReference>
<dbReference type="KEGG" id="ssck:SPSK_00752"/>
<dbReference type="PROSITE" id="PS50865">
    <property type="entry name" value="ZF_MYND_2"/>
    <property type="match status" value="1"/>
</dbReference>
<dbReference type="OrthoDB" id="265717at2759"/>
<accession>A0A0F2M0S1</accession>
<name>A0A0F2M0S1_SPOSC</name>
<feature type="region of interest" description="Disordered" evidence="5">
    <location>
        <begin position="1"/>
        <end position="24"/>
    </location>
</feature>
<evidence type="ECO:0000256" key="1">
    <source>
        <dbReference type="ARBA" id="ARBA00022723"/>
    </source>
</evidence>
<evidence type="ECO:0000313" key="8">
    <source>
        <dbReference type="EMBL" id="KJR81751.1"/>
    </source>
</evidence>
<dbReference type="InterPro" id="IPR046341">
    <property type="entry name" value="SET_dom_sf"/>
</dbReference>
<dbReference type="GO" id="GO:0008270">
    <property type="term" value="F:zinc ion binding"/>
    <property type="evidence" value="ECO:0007669"/>
    <property type="project" value="UniProtKB-KW"/>
</dbReference>
<evidence type="ECO:0000313" key="9">
    <source>
        <dbReference type="Proteomes" id="UP000033710"/>
    </source>
</evidence>
<proteinExistence type="predicted"/>
<organism evidence="8 9">
    <name type="scientific">Sporothrix schenckii 1099-18</name>
    <dbReference type="NCBI Taxonomy" id="1397361"/>
    <lineage>
        <taxon>Eukaryota</taxon>
        <taxon>Fungi</taxon>
        <taxon>Dikarya</taxon>
        <taxon>Ascomycota</taxon>
        <taxon>Pezizomycotina</taxon>
        <taxon>Sordariomycetes</taxon>
        <taxon>Sordariomycetidae</taxon>
        <taxon>Ophiostomatales</taxon>
        <taxon>Ophiostomataceae</taxon>
        <taxon>Sporothrix</taxon>
    </lineage>
</organism>
<reference evidence="8 9" key="2">
    <citation type="journal article" date="2015" name="Eukaryot. Cell">
        <title>Asexual propagation of a virulent clone complex in a human and feline outbreak of sporotrichosis.</title>
        <authorList>
            <person name="Teixeira Mde M."/>
            <person name="Rodrigues A.M."/>
            <person name="Tsui C.K."/>
            <person name="de Almeida L.G."/>
            <person name="Van Diepeningen A.D."/>
            <person name="van den Ende B.G."/>
            <person name="Fernandes G.F."/>
            <person name="Kano R."/>
            <person name="Hamelin R.C."/>
            <person name="Lopes-Bezerra L.M."/>
            <person name="Vasconcelos A.T."/>
            <person name="de Hoog S."/>
            <person name="de Camargo Z.P."/>
            <person name="Felipe M.S."/>
        </authorList>
    </citation>
    <scope>NUCLEOTIDE SEQUENCE [LARGE SCALE GENOMIC DNA]</scope>
    <source>
        <strain evidence="8 9">1099-18</strain>
    </source>
</reference>
<feature type="domain" description="SET" evidence="6">
    <location>
        <begin position="6"/>
        <end position="261"/>
    </location>
</feature>
<dbReference type="PROSITE" id="PS50280">
    <property type="entry name" value="SET"/>
    <property type="match status" value="1"/>
</dbReference>
<dbReference type="PANTHER" id="PTHR12197">
    <property type="entry name" value="HISTONE-LYSINE N-METHYLTRANSFERASE SMYD"/>
    <property type="match status" value="1"/>
</dbReference>
<evidence type="ECO:0000256" key="5">
    <source>
        <dbReference type="SAM" id="MobiDB-lite"/>
    </source>
</evidence>
<evidence type="ECO:0000259" key="7">
    <source>
        <dbReference type="PROSITE" id="PS50865"/>
    </source>
</evidence>
<dbReference type="Gene3D" id="1.10.220.160">
    <property type="match status" value="1"/>
</dbReference>
<protein>
    <submittedName>
        <fullName evidence="8">SET and MYND domain-containing protein</fullName>
    </submittedName>
</protein>
<evidence type="ECO:0000256" key="3">
    <source>
        <dbReference type="ARBA" id="ARBA00022833"/>
    </source>
</evidence>
<gene>
    <name evidence="8" type="ORF">SPSK_00752</name>
</gene>
<dbReference type="AlphaFoldDB" id="A0A0F2M0S1"/>
<dbReference type="InterPro" id="IPR001214">
    <property type="entry name" value="SET_dom"/>
</dbReference>
<dbReference type="PROSITE" id="PS01360">
    <property type="entry name" value="ZF_MYND_1"/>
    <property type="match status" value="1"/>
</dbReference>
<dbReference type="PANTHER" id="PTHR12197:SF251">
    <property type="entry name" value="EG:BACR7C10.4 PROTEIN"/>
    <property type="match status" value="1"/>
</dbReference>
<reference evidence="8 9" key="1">
    <citation type="journal article" date="2014" name="BMC Genomics">
        <title>Comparative genomics of the major fungal agents of human and animal Sporotrichosis: Sporothrix schenckii and Sporothrix brasiliensis.</title>
        <authorList>
            <person name="Teixeira M.M."/>
            <person name="de Almeida L.G."/>
            <person name="Kubitschek-Barreira P."/>
            <person name="Alves F.L."/>
            <person name="Kioshima E.S."/>
            <person name="Abadio A.K."/>
            <person name="Fernandes L."/>
            <person name="Derengowski L.S."/>
            <person name="Ferreira K.S."/>
            <person name="Souza R.C."/>
            <person name="Ruiz J.C."/>
            <person name="de Andrade N.C."/>
            <person name="Paes H.C."/>
            <person name="Nicola A.M."/>
            <person name="Albuquerque P."/>
            <person name="Gerber A.L."/>
            <person name="Martins V.P."/>
            <person name="Peconick L.D."/>
            <person name="Neto A.V."/>
            <person name="Chaucanez C.B."/>
            <person name="Silva P.A."/>
            <person name="Cunha O.L."/>
            <person name="de Oliveira F.F."/>
            <person name="dos Santos T.C."/>
            <person name="Barros A.L."/>
            <person name="Soares M.A."/>
            <person name="de Oliveira L.M."/>
            <person name="Marini M.M."/>
            <person name="Villalobos-Duno H."/>
            <person name="Cunha M.M."/>
            <person name="de Hoog S."/>
            <person name="da Silveira J.F."/>
            <person name="Henrissat B."/>
            <person name="Nino-Vega G.A."/>
            <person name="Cisalpino P.S."/>
            <person name="Mora-Montes H.M."/>
            <person name="Almeida S.R."/>
            <person name="Stajich J.E."/>
            <person name="Lopes-Bezerra L.M."/>
            <person name="Vasconcelos A.T."/>
            <person name="Felipe M.S."/>
        </authorList>
    </citation>
    <scope>NUCLEOTIDE SEQUENCE [LARGE SCALE GENOMIC DNA]</scope>
    <source>
        <strain evidence="8 9">1099-18</strain>
    </source>
</reference>
<keyword evidence="2 4" id="KW-0863">Zinc-finger</keyword>
<evidence type="ECO:0000256" key="4">
    <source>
        <dbReference type="PROSITE-ProRule" id="PRU00134"/>
    </source>
</evidence>
<evidence type="ECO:0000256" key="2">
    <source>
        <dbReference type="ARBA" id="ARBA00022771"/>
    </source>
</evidence>
<dbReference type="CDD" id="cd20071">
    <property type="entry name" value="SET_SMYD"/>
    <property type="match status" value="1"/>
</dbReference>
<dbReference type="SUPFAM" id="SSF82199">
    <property type="entry name" value="SET domain"/>
    <property type="match status" value="1"/>
</dbReference>
<dbReference type="GeneID" id="27662977"/>
<keyword evidence="3" id="KW-0862">Zinc</keyword>
<dbReference type="SUPFAM" id="SSF144232">
    <property type="entry name" value="HIT/MYND zinc finger-like"/>
    <property type="match status" value="1"/>
</dbReference>
<dbReference type="Proteomes" id="UP000033710">
    <property type="component" value="Unassembled WGS sequence"/>
</dbReference>
<dbReference type="VEuPathDB" id="FungiDB:SPSK_00752"/>
<comment type="caution">
    <text evidence="8">The sequence shown here is derived from an EMBL/GenBank/DDBJ whole genome shotgun (WGS) entry which is preliminary data.</text>
</comment>
<dbReference type="Pfam" id="PF00856">
    <property type="entry name" value="SET"/>
    <property type="match status" value="1"/>
</dbReference>
<dbReference type="Gene3D" id="2.170.270.10">
    <property type="entry name" value="SET domain"/>
    <property type="match status" value="1"/>
</dbReference>
<dbReference type="Pfam" id="PF01753">
    <property type="entry name" value="zf-MYND"/>
    <property type="match status" value="1"/>
</dbReference>
<dbReference type="GO" id="GO:0005634">
    <property type="term" value="C:nucleus"/>
    <property type="evidence" value="ECO:0007669"/>
    <property type="project" value="TreeGrafter"/>
</dbReference>
<keyword evidence="1" id="KW-0479">Metal-binding</keyword>
<feature type="domain" description="MYND-type" evidence="7">
    <location>
        <begin position="60"/>
        <end position="101"/>
    </location>
</feature>
<dbReference type="EMBL" id="AXCR01000011">
    <property type="protein sequence ID" value="KJR81751.1"/>
    <property type="molecule type" value="Genomic_DNA"/>
</dbReference>
<dbReference type="InterPro" id="IPR002893">
    <property type="entry name" value="Znf_MYND"/>
</dbReference>
<dbReference type="RefSeq" id="XP_016584427.1">
    <property type="nucleotide sequence ID" value="XM_016727700.1"/>
</dbReference>